<keyword evidence="1" id="KW-0539">Nucleus</keyword>
<dbReference type="Gene3D" id="1.20.120.1020">
    <property type="entry name" value="Prion-inhibition and propagation, HeLo domain"/>
    <property type="match status" value="1"/>
</dbReference>
<evidence type="ECO:0000256" key="2">
    <source>
        <dbReference type="SAM" id="MobiDB-lite"/>
    </source>
</evidence>
<dbReference type="Pfam" id="PF00179">
    <property type="entry name" value="UQ_con"/>
    <property type="match status" value="1"/>
</dbReference>
<reference evidence="5 6" key="1">
    <citation type="submission" date="2024-06" db="EMBL/GenBank/DDBJ databases">
        <title>Complete genome of Phlyctema vagabunda strain 19-DSS-EL-015.</title>
        <authorList>
            <person name="Fiorenzani C."/>
        </authorList>
    </citation>
    <scope>NUCLEOTIDE SEQUENCE [LARGE SCALE GENOMIC DNA]</scope>
    <source>
        <strain evidence="5 6">19-DSS-EL-015</strain>
    </source>
</reference>
<dbReference type="InterPro" id="IPR000608">
    <property type="entry name" value="UBC"/>
</dbReference>
<dbReference type="InterPro" id="IPR036864">
    <property type="entry name" value="Zn2-C6_fun-type_DNA-bd_sf"/>
</dbReference>
<feature type="domain" description="UBC core" evidence="4">
    <location>
        <begin position="452"/>
        <end position="621"/>
    </location>
</feature>
<dbReference type="SUPFAM" id="SSF57701">
    <property type="entry name" value="Zn2/Cys6 DNA-binding domain"/>
    <property type="match status" value="1"/>
</dbReference>
<dbReference type="PROSITE" id="PS50048">
    <property type="entry name" value="ZN2_CY6_FUNGAL_2"/>
    <property type="match status" value="1"/>
</dbReference>
<evidence type="ECO:0000259" key="3">
    <source>
        <dbReference type="PROSITE" id="PS50048"/>
    </source>
</evidence>
<dbReference type="Pfam" id="PF14479">
    <property type="entry name" value="HeLo"/>
    <property type="match status" value="1"/>
</dbReference>
<comment type="caution">
    <text evidence="5">The sequence shown here is derived from an EMBL/GenBank/DDBJ whole genome shotgun (WGS) entry which is preliminary data.</text>
</comment>
<gene>
    <name evidence="5" type="ORF">PVAG01_03163</name>
</gene>
<feature type="domain" description="Zn(2)-C6 fungal-type" evidence="3">
    <location>
        <begin position="329"/>
        <end position="365"/>
    </location>
</feature>
<evidence type="ECO:0000313" key="5">
    <source>
        <dbReference type="EMBL" id="KAL3426372.1"/>
    </source>
</evidence>
<dbReference type="InterPro" id="IPR016135">
    <property type="entry name" value="UBQ-conjugating_enzyme/RWD"/>
</dbReference>
<dbReference type="InterPro" id="IPR038305">
    <property type="entry name" value="HeLo_sf"/>
</dbReference>
<dbReference type="SUPFAM" id="SSF54495">
    <property type="entry name" value="UBC-like"/>
    <property type="match status" value="1"/>
</dbReference>
<protein>
    <submittedName>
        <fullName evidence="5">Ubiquitin-conjugating enzyme E2-16 kDa</fullName>
    </submittedName>
</protein>
<dbReference type="Gene3D" id="3.10.110.10">
    <property type="entry name" value="Ubiquitin Conjugating Enzyme"/>
    <property type="match status" value="1"/>
</dbReference>
<proteinExistence type="predicted"/>
<evidence type="ECO:0000256" key="1">
    <source>
        <dbReference type="ARBA" id="ARBA00023242"/>
    </source>
</evidence>
<dbReference type="PROSITE" id="PS00463">
    <property type="entry name" value="ZN2_CY6_FUNGAL_1"/>
    <property type="match status" value="1"/>
</dbReference>
<evidence type="ECO:0000259" key="4">
    <source>
        <dbReference type="PROSITE" id="PS50127"/>
    </source>
</evidence>
<name>A0ABR4PSN3_9HELO</name>
<feature type="region of interest" description="Disordered" evidence="2">
    <location>
        <begin position="275"/>
        <end position="296"/>
    </location>
</feature>
<dbReference type="PANTHER" id="PTHR24068">
    <property type="entry name" value="UBIQUITIN-CONJUGATING ENZYME E2"/>
    <property type="match status" value="1"/>
</dbReference>
<dbReference type="InterPro" id="IPR029498">
    <property type="entry name" value="HeLo_dom"/>
</dbReference>
<dbReference type="InterPro" id="IPR001138">
    <property type="entry name" value="Zn2Cys6_DnaBD"/>
</dbReference>
<organism evidence="5 6">
    <name type="scientific">Phlyctema vagabunda</name>
    <dbReference type="NCBI Taxonomy" id="108571"/>
    <lineage>
        <taxon>Eukaryota</taxon>
        <taxon>Fungi</taxon>
        <taxon>Dikarya</taxon>
        <taxon>Ascomycota</taxon>
        <taxon>Pezizomycotina</taxon>
        <taxon>Leotiomycetes</taxon>
        <taxon>Helotiales</taxon>
        <taxon>Dermateaceae</taxon>
        <taxon>Phlyctema</taxon>
    </lineage>
</organism>
<sequence>MEVAGLALGAAGIAGIFSTCMECFDIFVAGKNFSDDYEQICALFSAQRLRFGLWGESVGFMDDGSSERRAKFETVLGRSDIRITLEGLLNTIRSILTEGSLLDTRYGLAVDPASTDLVQARGMNIFKHSFDHFKERIRRNQKETSVREKARWAFHDAKKFESMTDRLEKCMNSLESITRTSFGLLVEQQQLRLKEEIEQIADIEDVELLHDASSSLSSTHRSLADSESRRFTRDVAASILERHSIVSGSTFRSGETSYRTAPSQLHSDMSILHEKRQRSGSNLGDQSSTRQSSFDMKIPGSWSYKSYHRLTQRPNLRPVAVQAESSRQTCEQCKEEHYKCDARPTSNRESRHCRRCWNLQRECSFQADQEVFVAQEGTSEYLPEPIADGSEIPQNQRMLRGLLKGSDHRKPLIFQSGDGDYGSQLAPFKLEDESYWVNNSGKLISHAQNGSSAVKRMFMELRHIKSGKVPFVSATALDDRLDRVLACIEGPPDTPYEGGIFWIAVTIPESDPNGPPLMRFHTRIYHPNISPRGDICADYQEKWSSVLAFGPQPARDTSGMWYSAKSTEVRWTLGALLTAICGLLASPDVDDPLVPEIAQKYVEDFEGYCEAAKIYTKNFATRPRPDVSDIIFPEIEKSPGRTETPDQWNSAVTQEQDREMIIPAGGSHENYDSPVPSTRAFSGPLLAVKKTIT</sequence>
<evidence type="ECO:0000313" key="6">
    <source>
        <dbReference type="Proteomes" id="UP001629113"/>
    </source>
</evidence>
<feature type="compositionally biased region" description="Polar residues" evidence="2">
    <location>
        <begin position="279"/>
        <end position="294"/>
    </location>
</feature>
<dbReference type="PROSITE" id="PS50127">
    <property type="entry name" value="UBC_2"/>
    <property type="match status" value="1"/>
</dbReference>
<accession>A0ABR4PSN3</accession>
<dbReference type="SMART" id="SM00212">
    <property type="entry name" value="UBCc"/>
    <property type="match status" value="1"/>
</dbReference>
<keyword evidence="6" id="KW-1185">Reference proteome</keyword>
<dbReference type="Proteomes" id="UP001629113">
    <property type="component" value="Unassembled WGS sequence"/>
</dbReference>
<dbReference type="CDD" id="cd00067">
    <property type="entry name" value="GAL4"/>
    <property type="match status" value="1"/>
</dbReference>
<dbReference type="EMBL" id="JBFCZG010000002">
    <property type="protein sequence ID" value="KAL3426372.1"/>
    <property type="molecule type" value="Genomic_DNA"/>
</dbReference>